<keyword evidence="1" id="KW-0812">Transmembrane</keyword>
<reference evidence="2 3" key="1">
    <citation type="submission" date="2016-08" db="EMBL/GenBank/DDBJ databases">
        <title>Draft genome of Fabibacter sp. strain SK-8.</title>
        <authorList>
            <person name="Wong S.-K."/>
            <person name="Hamasaki K."/>
            <person name="Yoshizawa S."/>
        </authorList>
    </citation>
    <scope>NUCLEOTIDE SEQUENCE [LARGE SCALE GENOMIC DNA]</scope>
    <source>
        <strain evidence="2 3">SK-8</strain>
    </source>
</reference>
<keyword evidence="3" id="KW-1185">Reference proteome</keyword>
<evidence type="ECO:0000313" key="3">
    <source>
        <dbReference type="Proteomes" id="UP000095552"/>
    </source>
</evidence>
<organism evidence="2 3">
    <name type="scientific">Roseivirga misakiensis</name>
    <dbReference type="NCBI Taxonomy" id="1563681"/>
    <lineage>
        <taxon>Bacteria</taxon>
        <taxon>Pseudomonadati</taxon>
        <taxon>Bacteroidota</taxon>
        <taxon>Cytophagia</taxon>
        <taxon>Cytophagales</taxon>
        <taxon>Roseivirgaceae</taxon>
        <taxon>Roseivirga</taxon>
    </lineage>
</organism>
<keyword evidence="1" id="KW-1133">Transmembrane helix</keyword>
<proteinExistence type="predicted"/>
<dbReference type="Proteomes" id="UP000095552">
    <property type="component" value="Unassembled WGS sequence"/>
</dbReference>
<protein>
    <recommendedName>
        <fullName evidence="4">Peptidase A2 domain-containing protein</fullName>
    </recommendedName>
</protein>
<dbReference type="AlphaFoldDB" id="A0A1E5SZ04"/>
<dbReference type="EMBL" id="MDGQ01000005">
    <property type="protein sequence ID" value="OEK04345.1"/>
    <property type="molecule type" value="Genomic_DNA"/>
</dbReference>
<feature type="transmembrane region" description="Helical" evidence="1">
    <location>
        <begin position="7"/>
        <end position="26"/>
    </location>
</feature>
<evidence type="ECO:0000256" key="1">
    <source>
        <dbReference type="SAM" id="Phobius"/>
    </source>
</evidence>
<dbReference type="RefSeq" id="WP_069835850.1">
    <property type="nucleotide sequence ID" value="NZ_MDGQ01000005.1"/>
</dbReference>
<sequence length="315" mass="35785">MKILKKIALITLTVIIVLGVGGYIYFNKKFSPPKNYLTIENTAKEVPIRWVANEISDISAMLLPVKISGIPETMYMQFDLGSTYTMFYSKPLKSLHSKYSKNIKFQEETDEVDLVIEMAEMKISSDKFRLLDFGEAIDWDNKKTLKIIGTIGTDLLEKRTVTLDFENRNCSFRSSFSDAELSNFSDFNFNKRRILLPATIDQEELNLLYDSGTSAFELVTNQESWLAYGDENGKITTSAGNSWGNTLTVKTRPANKQIDIGNKRLKLSEVTYIEGTSATQNMLMRLSGMEGMIGNKLFINQKVILDCKNEKFKVE</sequence>
<keyword evidence="1" id="KW-0472">Membrane</keyword>
<dbReference type="STRING" id="1563681.BFP71_12750"/>
<dbReference type="OrthoDB" id="7548156at2"/>
<accession>A0A1E5SZ04</accession>
<comment type="caution">
    <text evidence="2">The sequence shown here is derived from an EMBL/GenBank/DDBJ whole genome shotgun (WGS) entry which is preliminary data.</text>
</comment>
<name>A0A1E5SZ04_9BACT</name>
<evidence type="ECO:0000313" key="2">
    <source>
        <dbReference type="EMBL" id="OEK04345.1"/>
    </source>
</evidence>
<gene>
    <name evidence="2" type="ORF">BFP71_12750</name>
</gene>
<evidence type="ECO:0008006" key="4">
    <source>
        <dbReference type="Google" id="ProtNLM"/>
    </source>
</evidence>